<dbReference type="Pfam" id="PF02902">
    <property type="entry name" value="Peptidase_C48"/>
    <property type="match status" value="1"/>
</dbReference>
<dbReference type="InterPro" id="IPR003653">
    <property type="entry name" value="Peptidase_C48_C"/>
</dbReference>
<organism evidence="6 7">
    <name type="scientific">Gymnopus androsaceus JB14</name>
    <dbReference type="NCBI Taxonomy" id="1447944"/>
    <lineage>
        <taxon>Eukaryota</taxon>
        <taxon>Fungi</taxon>
        <taxon>Dikarya</taxon>
        <taxon>Basidiomycota</taxon>
        <taxon>Agaricomycotina</taxon>
        <taxon>Agaricomycetes</taxon>
        <taxon>Agaricomycetidae</taxon>
        <taxon>Agaricales</taxon>
        <taxon>Marasmiineae</taxon>
        <taxon>Omphalotaceae</taxon>
        <taxon>Gymnopus</taxon>
    </lineage>
</organism>
<feature type="domain" description="Ubiquitin-like protease family profile" evidence="5">
    <location>
        <begin position="133"/>
        <end position="329"/>
    </location>
</feature>
<evidence type="ECO:0000256" key="2">
    <source>
        <dbReference type="ARBA" id="ARBA00022670"/>
    </source>
</evidence>
<dbReference type="Gene3D" id="3.40.395.10">
    <property type="entry name" value="Adenoviral Proteinase, Chain A"/>
    <property type="match status" value="1"/>
</dbReference>
<dbReference type="PANTHER" id="PTHR12606">
    <property type="entry name" value="SENTRIN/SUMO-SPECIFIC PROTEASE"/>
    <property type="match status" value="1"/>
</dbReference>
<evidence type="ECO:0000259" key="5">
    <source>
        <dbReference type="PROSITE" id="PS50600"/>
    </source>
</evidence>
<dbReference type="GO" id="GO:0005634">
    <property type="term" value="C:nucleus"/>
    <property type="evidence" value="ECO:0007669"/>
    <property type="project" value="TreeGrafter"/>
</dbReference>
<dbReference type="PANTHER" id="PTHR12606:SF1">
    <property type="entry name" value="UBIQUITIN-LIKE-SPECIFIC PROTEASE 1A"/>
    <property type="match status" value="1"/>
</dbReference>
<name>A0A6A4GUN7_9AGAR</name>
<comment type="similarity">
    <text evidence="1">Belongs to the peptidase C48 family.</text>
</comment>
<keyword evidence="7" id="KW-1185">Reference proteome</keyword>
<evidence type="ECO:0000313" key="6">
    <source>
        <dbReference type="EMBL" id="KAE9389166.1"/>
    </source>
</evidence>
<keyword evidence="2" id="KW-0645">Protease</keyword>
<dbReference type="InterPro" id="IPR038765">
    <property type="entry name" value="Papain-like_cys_pep_sf"/>
</dbReference>
<dbReference type="GO" id="GO:0016926">
    <property type="term" value="P:protein desumoylation"/>
    <property type="evidence" value="ECO:0007669"/>
    <property type="project" value="TreeGrafter"/>
</dbReference>
<dbReference type="AlphaFoldDB" id="A0A6A4GUN7"/>
<dbReference type="GO" id="GO:0016929">
    <property type="term" value="F:deSUMOylase activity"/>
    <property type="evidence" value="ECO:0007669"/>
    <property type="project" value="TreeGrafter"/>
</dbReference>
<dbReference type="SUPFAM" id="SSF54001">
    <property type="entry name" value="Cysteine proteinases"/>
    <property type="match status" value="1"/>
</dbReference>
<protein>
    <submittedName>
        <fullName evidence="6">Cysteine proteinase</fullName>
    </submittedName>
</protein>
<dbReference type="OrthoDB" id="3051375at2759"/>
<evidence type="ECO:0000256" key="3">
    <source>
        <dbReference type="ARBA" id="ARBA00022801"/>
    </source>
</evidence>
<reference evidence="6" key="1">
    <citation type="journal article" date="2019" name="Environ. Microbiol.">
        <title>Fungal ecological strategies reflected in gene transcription - a case study of two litter decomposers.</title>
        <authorList>
            <person name="Barbi F."/>
            <person name="Kohler A."/>
            <person name="Barry K."/>
            <person name="Baskaran P."/>
            <person name="Daum C."/>
            <person name="Fauchery L."/>
            <person name="Ihrmark K."/>
            <person name="Kuo A."/>
            <person name="LaButti K."/>
            <person name="Lipzen A."/>
            <person name="Morin E."/>
            <person name="Grigoriev I.V."/>
            <person name="Henrissat B."/>
            <person name="Lindahl B."/>
            <person name="Martin F."/>
        </authorList>
    </citation>
    <scope>NUCLEOTIDE SEQUENCE</scope>
    <source>
        <strain evidence="6">JB14</strain>
    </source>
</reference>
<evidence type="ECO:0000256" key="4">
    <source>
        <dbReference type="ARBA" id="ARBA00022807"/>
    </source>
</evidence>
<dbReference type="EMBL" id="ML769709">
    <property type="protein sequence ID" value="KAE9389166.1"/>
    <property type="molecule type" value="Genomic_DNA"/>
</dbReference>
<dbReference type="GO" id="GO:0006508">
    <property type="term" value="P:proteolysis"/>
    <property type="evidence" value="ECO:0007669"/>
    <property type="project" value="UniProtKB-KW"/>
</dbReference>
<dbReference type="Proteomes" id="UP000799118">
    <property type="component" value="Unassembled WGS sequence"/>
</dbReference>
<dbReference type="PROSITE" id="PS50600">
    <property type="entry name" value="ULP_PROTEASE"/>
    <property type="match status" value="1"/>
</dbReference>
<evidence type="ECO:0000256" key="1">
    <source>
        <dbReference type="ARBA" id="ARBA00005234"/>
    </source>
</evidence>
<sequence length="368" mass="42844">MSAQLLLTVSNMNYMGQHFAALSTELDDQFYANHLLRIKQLLALGNELAALPALQSTFDICLESHNTVPSDRVVLGTFHNLRHLREKVIHLRNFTETTFYEVLDRDPVWTEVKLRSMVREIRLNQKLLEGKLPNISFSDFKTLGAREWLNDEVINYFVKKWCSRSSTLGLSTFFACKVLFDDEDNSCIQAKHGVLTLDDEETALRWCRRADKSLCLNMGWDSVFIPINENRSHWYSAYIDFRRKRIHIYDSWSETCLLNQRKPVLLRKNTGLMLVLMWLAELLGRERGEEVQLKNAPLTQWVCDPHTKVPFQPNHFDCGVHTLWHLQHVLAFREVQGEGCLSNRLMFTNNMVGKRLRLAQEMLDDCGL</sequence>
<keyword evidence="3" id="KW-0378">Hydrolase</keyword>
<gene>
    <name evidence="6" type="ORF">BT96DRAFT_1003505</name>
</gene>
<proteinExistence type="inferred from homology"/>
<keyword evidence="4" id="KW-0788">Thiol protease</keyword>
<accession>A0A6A4GUN7</accession>
<evidence type="ECO:0000313" key="7">
    <source>
        <dbReference type="Proteomes" id="UP000799118"/>
    </source>
</evidence>